<dbReference type="EMBL" id="MU796732">
    <property type="protein sequence ID" value="KAJ3803807.1"/>
    <property type="molecule type" value="Genomic_DNA"/>
</dbReference>
<dbReference type="Proteomes" id="UP001163835">
    <property type="component" value="Unassembled WGS sequence"/>
</dbReference>
<evidence type="ECO:0000313" key="2">
    <source>
        <dbReference type="Proteomes" id="UP001163835"/>
    </source>
</evidence>
<evidence type="ECO:0000313" key="1">
    <source>
        <dbReference type="EMBL" id="KAJ3803807.1"/>
    </source>
</evidence>
<accession>A0ACC1TGK4</accession>
<reference evidence="1" key="1">
    <citation type="submission" date="2022-09" db="EMBL/GenBank/DDBJ databases">
        <title>A Global Phylogenomic Analysis of the Shiitake Genus Lentinula.</title>
        <authorList>
            <consortium name="DOE Joint Genome Institute"/>
            <person name="Sierra-Patev S."/>
            <person name="Min B."/>
            <person name="Naranjo-Ortiz M."/>
            <person name="Looney B."/>
            <person name="Konkel Z."/>
            <person name="Slot J.C."/>
            <person name="Sakamoto Y."/>
            <person name="Steenwyk J.L."/>
            <person name="Rokas A."/>
            <person name="Carro J."/>
            <person name="Camarero S."/>
            <person name="Ferreira P."/>
            <person name="Molpeceres G."/>
            <person name="Ruiz-Duenas F.J."/>
            <person name="Serrano A."/>
            <person name="Henrissat B."/>
            <person name="Drula E."/>
            <person name="Hughes K.W."/>
            <person name="Mata J.L."/>
            <person name="Ishikawa N.K."/>
            <person name="Vargas-Isla R."/>
            <person name="Ushijima S."/>
            <person name="Smith C.A."/>
            <person name="Ahrendt S."/>
            <person name="Andreopoulos W."/>
            <person name="He G."/>
            <person name="Labutti K."/>
            <person name="Lipzen A."/>
            <person name="Ng V."/>
            <person name="Riley R."/>
            <person name="Sandor L."/>
            <person name="Barry K."/>
            <person name="Martinez A.T."/>
            <person name="Xiao Y."/>
            <person name="Gibbons J.G."/>
            <person name="Terashima K."/>
            <person name="Grigoriev I.V."/>
            <person name="Hibbett D.S."/>
        </authorList>
    </citation>
    <scope>NUCLEOTIDE SEQUENCE</scope>
    <source>
        <strain evidence="1">TMI1499</strain>
    </source>
</reference>
<gene>
    <name evidence="1" type="ORF">F5876DRAFT_54098</name>
</gene>
<feature type="non-terminal residue" evidence="1">
    <location>
        <position position="1"/>
    </location>
</feature>
<comment type="caution">
    <text evidence="1">The sequence shown here is derived from an EMBL/GenBank/DDBJ whole genome shotgun (WGS) entry which is preliminary data.</text>
</comment>
<protein>
    <submittedName>
        <fullName evidence="1">Uncharacterized protein</fullName>
    </submittedName>
</protein>
<organism evidence="1 2">
    <name type="scientific">Lentinula aff. lateritia</name>
    <dbReference type="NCBI Taxonomy" id="2804960"/>
    <lineage>
        <taxon>Eukaryota</taxon>
        <taxon>Fungi</taxon>
        <taxon>Dikarya</taxon>
        <taxon>Basidiomycota</taxon>
        <taxon>Agaricomycotina</taxon>
        <taxon>Agaricomycetes</taxon>
        <taxon>Agaricomycetidae</taxon>
        <taxon>Agaricales</taxon>
        <taxon>Marasmiineae</taxon>
        <taxon>Omphalotaceae</taxon>
        <taxon>Lentinula</taxon>
    </lineage>
</organism>
<keyword evidence="2" id="KW-1185">Reference proteome</keyword>
<sequence length="54" mass="6647">YLLELFHHHPDWFLDKLVDLMDNNHFISVYYTTIYWELKSHGFSRKKLHIIAAE</sequence>
<proteinExistence type="predicted"/>
<name>A0ACC1TGK4_9AGAR</name>